<accession>A0ABU0EF60</accession>
<protein>
    <submittedName>
        <fullName evidence="2">Uncharacterized protein</fullName>
    </submittedName>
</protein>
<feature type="transmembrane region" description="Helical" evidence="1">
    <location>
        <begin position="79"/>
        <end position="100"/>
    </location>
</feature>
<proteinExistence type="predicted"/>
<evidence type="ECO:0000313" key="2">
    <source>
        <dbReference type="EMBL" id="MDQ0373909.1"/>
    </source>
</evidence>
<name>A0ABU0EF60_9CELL</name>
<sequence length="280" mass="30726">MLGTILGLFWAASFVSGAASGAFDERAAGQVIGAGLVCALIAVIVGQVFRNTAGIALMFALGGALIGAVVELVRGHASMAGALVLIAVIFWVAQTILAIPRRRRDVLAFRHPQFVAPLPPEPRPALPEDPERKKREHEEWVRHRAATNNDAHAWPQVWFMDGEPVRDPSTLVEGEVYALGYDMGIYRGVFHGRRFEGWRGIDDEPEVRDWYAFETSGSEEPAASILQTGLRLPAESFIEEEPRVVQISVSQDEAMQAFNALRAETIRMAAGRALYGGWTY</sequence>
<keyword evidence="3" id="KW-1185">Reference proteome</keyword>
<reference evidence="2 3" key="1">
    <citation type="submission" date="2023-07" db="EMBL/GenBank/DDBJ databases">
        <title>Sorghum-associated microbial communities from plants grown in Nebraska, USA.</title>
        <authorList>
            <person name="Schachtman D."/>
        </authorList>
    </citation>
    <scope>NUCLEOTIDE SEQUENCE [LARGE SCALE GENOMIC DNA]</scope>
    <source>
        <strain evidence="2 3">BE332</strain>
    </source>
</reference>
<gene>
    <name evidence="2" type="ORF">J2X26_002230</name>
</gene>
<dbReference type="Proteomes" id="UP001239626">
    <property type="component" value="Unassembled WGS sequence"/>
</dbReference>
<feature type="transmembrane region" description="Helical" evidence="1">
    <location>
        <begin position="27"/>
        <end position="46"/>
    </location>
</feature>
<evidence type="ECO:0000313" key="3">
    <source>
        <dbReference type="Proteomes" id="UP001239626"/>
    </source>
</evidence>
<keyword evidence="1" id="KW-0812">Transmembrane</keyword>
<feature type="transmembrane region" description="Helical" evidence="1">
    <location>
        <begin position="53"/>
        <end position="73"/>
    </location>
</feature>
<comment type="caution">
    <text evidence="2">The sequence shown here is derived from an EMBL/GenBank/DDBJ whole genome shotgun (WGS) entry which is preliminary data.</text>
</comment>
<dbReference type="EMBL" id="JAUSVB010000003">
    <property type="protein sequence ID" value="MDQ0373909.1"/>
    <property type="molecule type" value="Genomic_DNA"/>
</dbReference>
<evidence type="ECO:0000256" key="1">
    <source>
        <dbReference type="SAM" id="Phobius"/>
    </source>
</evidence>
<keyword evidence="1" id="KW-1133">Transmembrane helix</keyword>
<organism evidence="2 3">
    <name type="scientific">Cellulomonas humilata</name>
    <dbReference type="NCBI Taxonomy" id="144055"/>
    <lineage>
        <taxon>Bacteria</taxon>
        <taxon>Bacillati</taxon>
        <taxon>Actinomycetota</taxon>
        <taxon>Actinomycetes</taxon>
        <taxon>Micrococcales</taxon>
        <taxon>Cellulomonadaceae</taxon>
        <taxon>Cellulomonas</taxon>
    </lineage>
</organism>
<dbReference type="RefSeq" id="WP_307492268.1">
    <property type="nucleotide sequence ID" value="NZ_JAUSVB010000003.1"/>
</dbReference>
<keyword evidence="1" id="KW-0472">Membrane</keyword>